<dbReference type="SMART" id="SM00387">
    <property type="entry name" value="HATPase_c"/>
    <property type="match status" value="1"/>
</dbReference>
<dbReference type="GO" id="GO:0004721">
    <property type="term" value="F:phosphoprotein phosphatase activity"/>
    <property type="evidence" value="ECO:0007669"/>
    <property type="project" value="TreeGrafter"/>
</dbReference>
<dbReference type="CDD" id="cd00082">
    <property type="entry name" value="HisKA"/>
    <property type="match status" value="1"/>
</dbReference>
<feature type="transmembrane region" description="Helical" evidence="8">
    <location>
        <begin position="12"/>
        <end position="37"/>
    </location>
</feature>
<evidence type="ECO:0000256" key="3">
    <source>
        <dbReference type="ARBA" id="ARBA00012438"/>
    </source>
</evidence>
<comment type="catalytic activity">
    <reaction evidence="1">
        <text>ATP + protein L-histidine = ADP + protein N-phospho-L-histidine.</text>
        <dbReference type="EC" id="2.7.13.3"/>
    </reaction>
</comment>
<dbReference type="PROSITE" id="PS50109">
    <property type="entry name" value="HIS_KIN"/>
    <property type="match status" value="1"/>
</dbReference>
<dbReference type="EMBL" id="QVME01000009">
    <property type="protein sequence ID" value="RGE66172.1"/>
    <property type="molecule type" value="Genomic_DNA"/>
</dbReference>
<evidence type="ECO:0000256" key="1">
    <source>
        <dbReference type="ARBA" id="ARBA00000085"/>
    </source>
</evidence>
<dbReference type="PANTHER" id="PTHR45453:SF3">
    <property type="entry name" value="HISTIDINE KINASE"/>
    <property type="match status" value="1"/>
</dbReference>
<evidence type="ECO:0000256" key="4">
    <source>
        <dbReference type="ARBA" id="ARBA00022553"/>
    </source>
</evidence>
<dbReference type="InterPro" id="IPR005467">
    <property type="entry name" value="His_kinase_dom"/>
</dbReference>
<dbReference type="Gene3D" id="6.10.340.10">
    <property type="match status" value="1"/>
</dbReference>
<dbReference type="InterPro" id="IPR036097">
    <property type="entry name" value="HisK_dim/P_sf"/>
</dbReference>
<dbReference type="PANTHER" id="PTHR45453">
    <property type="entry name" value="PHOSPHATE REGULON SENSOR PROTEIN PHOR"/>
    <property type="match status" value="1"/>
</dbReference>
<dbReference type="Proteomes" id="UP000260828">
    <property type="component" value="Unassembled WGS sequence"/>
</dbReference>
<keyword evidence="7" id="KW-0902">Two-component regulatory system</keyword>
<keyword evidence="8" id="KW-0812">Transmembrane</keyword>
<dbReference type="SUPFAM" id="SSF47384">
    <property type="entry name" value="Homodimeric domain of signal transducing histidine kinase"/>
    <property type="match status" value="1"/>
</dbReference>
<feature type="domain" description="Histidine kinase" evidence="9">
    <location>
        <begin position="280"/>
        <end position="495"/>
    </location>
</feature>
<organism evidence="11 12">
    <name type="scientific">Anaerotruncus colihominis</name>
    <dbReference type="NCBI Taxonomy" id="169435"/>
    <lineage>
        <taxon>Bacteria</taxon>
        <taxon>Bacillati</taxon>
        <taxon>Bacillota</taxon>
        <taxon>Clostridia</taxon>
        <taxon>Eubacteriales</taxon>
        <taxon>Oscillospiraceae</taxon>
        <taxon>Anaerotruncus</taxon>
    </lineage>
</organism>
<dbReference type="InterPro" id="IPR003594">
    <property type="entry name" value="HATPase_dom"/>
</dbReference>
<feature type="transmembrane region" description="Helical" evidence="8">
    <location>
        <begin position="178"/>
        <end position="198"/>
    </location>
</feature>
<evidence type="ECO:0000313" key="11">
    <source>
        <dbReference type="EMBL" id="RGE66172.1"/>
    </source>
</evidence>
<keyword evidence="4" id="KW-0597">Phosphoprotein</keyword>
<dbReference type="InterPro" id="IPR050351">
    <property type="entry name" value="BphY/WalK/GraS-like"/>
</dbReference>
<dbReference type="InterPro" id="IPR008358">
    <property type="entry name" value="Sig_transdc_His_kin/Pase_MprB"/>
</dbReference>
<reference evidence="11 12" key="1">
    <citation type="submission" date="2018-08" db="EMBL/GenBank/DDBJ databases">
        <title>A genome reference for cultivated species of the human gut microbiota.</title>
        <authorList>
            <person name="Zou Y."/>
            <person name="Xue W."/>
            <person name="Luo G."/>
        </authorList>
    </citation>
    <scope>NUCLEOTIDE SEQUENCE [LARGE SCALE GENOMIC DNA]</scope>
    <source>
        <strain evidence="11 12">TF05-12AC</strain>
    </source>
</reference>
<dbReference type="Gene3D" id="1.10.287.130">
    <property type="match status" value="1"/>
</dbReference>
<evidence type="ECO:0000259" key="9">
    <source>
        <dbReference type="PROSITE" id="PS50109"/>
    </source>
</evidence>
<dbReference type="Pfam" id="PF00672">
    <property type="entry name" value="HAMP"/>
    <property type="match status" value="1"/>
</dbReference>
<dbReference type="AlphaFoldDB" id="A0A3E3IGK8"/>
<comment type="subcellular location">
    <subcellularLocation>
        <location evidence="2">Membrane</location>
    </subcellularLocation>
</comment>
<dbReference type="SMART" id="SM00304">
    <property type="entry name" value="HAMP"/>
    <property type="match status" value="1"/>
</dbReference>
<evidence type="ECO:0000313" key="12">
    <source>
        <dbReference type="Proteomes" id="UP000260828"/>
    </source>
</evidence>
<keyword evidence="8" id="KW-0472">Membrane</keyword>
<evidence type="ECO:0000256" key="6">
    <source>
        <dbReference type="ARBA" id="ARBA00022777"/>
    </source>
</evidence>
<evidence type="ECO:0000256" key="2">
    <source>
        <dbReference type="ARBA" id="ARBA00004370"/>
    </source>
</evidence>
<dbReference type="InterPro" id="IPR003661">
    <property type="entry name" value="HisK_dim/P_dom"/>
</dbReference>
<dbReference type="PROSITE" id="PS50885">
    <property type="entry name" value="HAMP"/>
    <property type="match status" value="1"/>
</dbReference>
<comment type="caution">
    <text evidence="11">The sequence shown here is derived from an EMBL/GenBank/DDBJ whole genome shotgun (WGS) entry which is preliminary data.</text>
</comment>
<protein>
    <recommendedName>
        <fullName evidence="3">histidine kinase</fullName>
        <ecNumber evidence="3">2.7.13.3</ecNumber>
    </recommendedName>
</protein>
<evidence type="ECO:0000256" key="7">
    <source>
        <dbReference type="ARBA" id="ARBA00023012"/>
    </source>
</evidence>
<dbReference type="SUPFAM" id="SSF55874">
    <property type="entry name" value="ATPase domain of HSP90 chaperone/DNA topoisomerase II/histidine kinase"/>
    <property type="match status" value="1"/>
</dbReference>
<accession>A0A3E3IGK8</accession>
<dbReference type="SMART" id="SM00388">
    <property type="entry name" value="HisKA"/>
    <property type="match status" value="1"/>
</dbReference>
<evidence type="ECO:0000259" key="10">
    <source>
        <dbReference type="PROSITE" id="PS50885"/>
    </source>
</evidence>
<keyword evidence="6 11" id="KW-0418">Kinase</keyword>
<feature type="domain" description="HAMP" evidence="10">
    <location>
        <begin position="199"/>
        <end position="251"/>
    </location>
</feature>
<dbReference type="RefSeq" id="WP_117546835.1">
    <property type="nucleotide sequence ID" value="NZ_QVME01000009.1"/>
</dbReference>
<dbReference type="InterPro" id="IPR003660">
    <property type="entry name" value="HAMP_dom"/>
</dbReference>
<gene>
    <name evidence="11" type="ORF">DXC40_14765</name>
</gene>
<dbReference type="GO" id="GO:0016036">
    <property type="term" value="P:cellular response to phosphate starvation"/>
    <property type="evidence" value="ECO:0007669"/>
    <property type="project" value="TreeGrafter"/>
</dbReference>
<dbReference type="InterPro" id="IPR036890">
    <property type="entry name" value="HATPase_C_sf"/>
</dbReference>
<dbReference type="EC" id="2.7.13.3" evidence="3"/>
<proteinExistence type="predicted"/>
<dbReference type="Gene3D" id="3.30.565.10">
    <property type="entry name" value="Histidine kinase-like ATPase, C-terminal domain"/>
    <property type="match status" value="1"/>
</dbReference>
<sequence length="506" mass="55522">MRQKKISESLTIRVFLITAFLLLFAGAITFGFIAWVAPSTYTAVMNDDLAAQVDVLVKQLADTEPEDCGKLLDKFTLSSGATAILTGSDGHLVDTGAQIEVQTVYEAGDMLVTTTEGDSSVSFGTIESSLENTVAITMSEQSTIATEVHFAGQEESYTLYITPRLKAENVAVRALVQMAPWLLLVLITFSLLCAFFYSRYITRPIVRMSDIAGKMAELDFHWECGETRRDEIGQLGRSLDAMAGKLSTALTELESANQSLRGEVERERELDRQRMAFFNAASHELKTPVTILKGQLTGMLEGIGVYQNRDKYLLRSLQVTGRMENLVREMLTISRMEAGAATMKQESVELSALIEEQLKLDAGLLEQRGQHLVQELTQEITVIGDATLLGKVLGNLISNASLYSPNGAEIRVWCGWQDGCPAVLVENMGAHIGEDALPHLYEAFYREECSRNRTSGGSGLGLYLVKMILDRHGAMCSIKNTECGVQALVRFAPRVVSGLTTEDVMG</sequence>
<dbReference type="PRINTS" id="PR01780">
    <property type="entry name" value="LANTIREGPROT"/>
</dbReference>
<keyword evidence="8" id="KW-1133">Transmembrane helix</keyword>
<dbReference type="GO" id="GO:0005886">
    <property type="term" value="C:plasma membrane"/>
    <property type="evidence" value="ECO:0007669"/>
    <property type="project" value="TreeGrafter"/>
</dbReference>
<dbReference type="Pfam" id="PF00512">
    <property type="entry name" value="HisKA"/>
    <property type="match status" value="1"/>
</dbReference>
<name>A0A3E3IGK8_9FIRM</name>
<dbReference type="SUPFAM" id="SSF158472">
    <property type="entry name" value="HAMP domain-like"/>
    <property type="match status" value="1"/>
</dbReference>
<dbReference type="Pfam" id="PF02518">
    <property type="entry name" value="HATPase_c"/>
    <property type="match status" value="1"/>
</dbReference>
<keyword evidence="5" id="KW-0808">Transferase</keyword>
<dbReference type="GO" id="GO:0000155">
    <property type="term" value="F:phosphorelay sensor kinase activity"/>
    <property type="evidence" value="ECO:0007669"/>
    <property type="project" value="InterPro"/>
</dbReference>
<evidence type="ECO:0000256" key="8">
    <source>
        <dbReference type="SAM" id="Phobius"/>
    </source>
</evidence>
<evidence type="ECO:0000256" key="5">
    <source>
        <dbReference type="ARBA" id="ARBA00022679"/>
    </source>
</evidence>
<dbReference type="CDD" id="cd06225">
    <property type="entry name" value="HAMP"/>
    <property type="match status" value="1"/>
</dbReference>